<reference evidence="3" key="1">
    <citation type="submission" date="2017-07" db="EMBL/GenBank/DDBJ databases">
        <title>Taro Niue Genome Assembly and Annotation.</title>
        <authorList>
            <person name="Atibalentja N."/>
            <person name="Keating K."/>
            <person name="Fields C.J."/>
        </authorList>
    </citation>
    <scope>NUCLEOTIDE SEQUENCE</scope>
    <source>
        <strain evidence="3">Niue_2</strain>
        <tissue evidence="3">Leaf</tissue>
    </source>
</reference>
<evidence type="ECO:0000256" key="1">
    <source>
        <dbReference type="SAM" id="Coils"/>
    </source>
</evidence>
<sequence>MYHFVGDGTNKQFLISDDFELDVEFGNMSSFKMDMSDLDFSSPLKKTEKSKLGKDATPGKLEEKKDKFSFSFDFNELDAFDLDVNLLKGEKKPKNCSECDVLGYYENDASKLPKLGVTNSSNSKDLVSSKEDLDTTNISTTAPADVEQCNTSQEDAQTLPEKQITSTQGEDKTNHSEGERDFQIEYPLTTGSEKPNAQNSGQEFSMQTCDSSPKGPIQQSQNAGPSLATVHAYSGEEKHSTCMISENNSQSGINSPAHDSKGLSAPSTEETMSAVSTPEKNQSDQKTIGQSCVIMHQIDQKNVGHNRIIFRESPEMHKDVENNSEGPVLNETLTSKSNEDKQRSRSKVLKSSLHRYSKSEQLIATKEENNGLKLLSLHKSLASGSRPSSATTLKQPCADLHPAKEKREHSGDNKQNGIHNSHVFKSLNRALKIGRNAVGGDSNHEDINSSQKSLQISPRIDGQVGSESEAVGGLDSDMYLDCWNSVLDEYTDGKAMSLGVPLTIENDGNVEKAEACAKELENICNMLKKKHEEAKELLIRALVNNNSLLMLDHPICEEKIRALQNFAAALLLKK</sequence>
<accession>A0A843TUD5</accession>
<proteinExistence type="predicted"/>
<dbReference type="Proteomes" id="UP000652761">
    <property type="component" value="Unassembled WGS sequence"/>
</dbReference>
<evidence type="ECO:0000256" key="2">
    <source>
        <dbReference type="SAM" id="MobiDB-lite"/>
    </source>
</evidence>
<feature type="compositionally biased region" description="Basic and acidic residues" evidence="2">
    <location>
        <begin position="169"/>
        <end position="183"/>
    </location>
</feature>
<dbReference type="PANTHER" id="PTHR36380:SF1">
    <property type="entry name" value="OS01G0755100 PROTEIN"/>
    <property type="match status" value="1"/>
</dbReference>
<protein>
    <submittedName>
        <fullName evidence="3">Uncharacterized protein</fullName>
    </submittedName>
</protein>
<feature type="region of interest" description="Disordered" evidence="2">
    <location>
        <begin position="314"/>
        <end position="350"/>
    </location>
</feature>
<feature type="compositionally biased region" description="Polar residues" evidence="2">
    <location>
        <begin position="135"/>
        <end position="156"/>
    </location>
</feature>
<feature type="compositionally biased region" description="Polar residues" evidence="2">
    <location>
        <begin position="189"/>
        <end position="224"/>
    </location>
</feature>
<dbReference type="OrthoDB" id="602706at2759"/>
<feature type="region of interest" description="Disordered" evidence="2">
    <location>
        <begin position="246"/>
        <end position="287"/>
    </location>
</feature>
<feature type="coiled-coil region" evidence="1">
    <location>
        <begin position="510"/>
        <end position="537"/>
    </location>
</feature>
<feature type="compositionally biased region" description="Polar residues" evidence="2">
    <location>
        <begin position="265"/>
        <end position="287"/>
    </location>
</feature>
<name>A0A843TUD5_COLES</name>
<dbReference type="PANTHER" id="PTHR36380">
    <property type="entry name" value="BNAA03G58330D PROTEIN"/>
    <property type="match status" value="1"/>
</dbReference>
<dbReference type="InterPro" id="IPR038777">
    <property type="entry name" value="At4g18490-like"/>
</dbReference>
<evidence type="ECO:0000313" key="3">
    <source>
        <dbReference type="EMBL" id="MQL76302.1"/>
    </source>
</evidence>
<gene>
    <name evidence="3" type="ORF">Taro_008685</name>
</gene>
<evidence type="ECO:0000313" key="4">
    <source>
        <dbReference type="Proteomes" id="UP000652761"/>
    </source>
</evidence>
<feature type="region of interest" description="Disordered" evidence="2">
    <location>
        <begin position="436"/>
        <end position="466"/>
    </location>
</feature>
<organism evidence="3 4">
    <name type="scientific">Colocasia esculenta</name>
    <name type="common">Wild taro</name>
    <name type="synonym">Arum esculentum</name>
    <dbReference type="NCBI Taxonomy" id="4460"/>
    <lineage>
        <taxon>Eukaryota</taxon>
        <taxon>Viridiplantae</taxon>
        <taxon>Streptophyta</taxon>
        <taxon>Embryophyta</taxon>
        <taxon>Tracheophyta</taxon>
        <taxon>Spermatophyta</taxon>
        <taxon>Magnoliopsida</taxon>
        <taxon>Liliopsida</taxon>
        <taxon>Araceae</taxon>
        <taxon>Aroideae</taxon>
        <taxon>Colocasieae</taxon>
        <taxon>Colocasia</taxon>
    </lineage>
</organism>
<dbReference type="EMBL" id="NMUH01000290">
    <property type="protein sequence ID" value="MQL76302.1"/>
    <property type="molecule type" value="Genomic_DNA"/>
</dbReference>
<comment type="caution">
    <text evidence="3">The sequence shown here is derived from an EMBL/GenBank/DDBJ whole genome shotgun (WGS) entry which is preliminary data.</text>
</comment>
<keyword evidence="4" id="KW-1185">Reference proteome</keyword>
<feature type="compositionally biased region" description="Polar residues" evidence="2">
    <location>
        <begin position="117"/>
        <end position="126"/>
    </location>
</feature>
<dbReference type="AlphaFoldDB" id="A0A843TUD5"/>
<feature type="region of interest" description="Disordered" evidence="2">
    <location>
        <begin position="115"/>
        <end position="228"/>
    </location>
</feature>
<keyword evidence="1" id="KW-0175">Coiled coil</keyword>